<gene>
    <name evidence="1" type="ORF">NYPRO_LOCUS11979</name>
</gene>
<dbReference type="Proteomes" id="UP000645828">
    <property type="component" value="Unassembled WGS sequence"/>
</dbReference>
<sequence>MQLEQEEECGLTGQYSYLILGSSPNMCVLILTLPRHSVAARNHRSPLCTSPPKSTLSLHRCCQRPCLNTLPKQPVQKEHSVNLACQKAKKEDICSIEFMVTRAHVVNSHHNKNVSISPPPPRSSSYLHNHCGKFTWKPGGPEPVDIMHFCQPPRTQKTLEEWKVEPEEQTEALSWSCVSSSPRKGGGEVGVEGGTVKSWMQKDFGKCQAFV</sequence>
<proteinExistence type="predicted"/>
<comment type="caution">
    <text evidence="1">The sequence shown here is derived from an EMBL/GenBank/DDBJ whole genome shotgun (WGS) entry which is preliminary data.</text>
</comment>
<evidence type="ECO:0000313" key="2">
    <source>
        <dbReference type="Proteomes" id="UP000645828"/>
    </source>
</evidence>
<organism evidence="1 2">
    <name type="scientific">Nyctereutes procyonoides</name>
    <name type="common">Raccoon dog</name>
    <name type="synonym">Canis procyonoides</name>
    <dbReference type="NCBI Taxonomy" id="34880"/>
    <lineage>
        <taxon>Eukaryota</taxon>
        <taxon>Metazoa</taxon>
        <taxon>Chordata</taxon>
        <taxon>Craniata</taxon>
        <taxon>Vertebrata</taxon>
        <taxon>Euteleostomi</taxon>
        <taxon>Mammalia</taxon>
        <taxon>Eutheria</taxon>
        <taxon>Laurasiatheria</taxon>
        <taxon>Carnivora</taxon>
        <taxon>Caniformia</taxon>
        <taxon>Canidae</taxon>
        <taxon>Nyctereutes</taxon>
    </lineage>
</organism>
<name>A0A811YNT4_NYCPR</name>
<evidence type="ECO:0000313" key="1">
    <source>
        <dbReference type="EMBL" id="CAD7679180.1"/>
    </source>
</evidence>
<dbReference type="AlphaFoldDB" id="A0A811YNT4"/>
<protein>
    <submittedName>
        <fullName evidence="1">(raccoon dog) hypothetical protein</fullName>
    </submittedName>
</protein>
<dbReference type="EMBL" id="CAJHUB010000707">
    <property type="protein sequence ID" value="CAD7679180.1"/>
    <property type="molecule type" value="Genomic_DNA"/>
</dbReference>
<reference evidence="1" key="1">
    <citation type="submission" date="2020-12" db="EMBL/GenBank/DDBJ databases">
        <authorList>
            <consortium name="Molecular Ecology Group"/>
        </authorList>
    </citation>
    <scope>NUCLEOTIDE SEQUENCE</scope>
    <source>
        <strain evidence="1">TBG_1078</strain>
    </source>
</reference>
<keyword evidence="2" id="KW-1185">Reference proteome</keyword>
<accession>A0A811YNT4</accession>